<feature type="transmembrane region" description="Helical" evidence="1">
    <location>
        <begin position="124"/>
        <end position="143"/>
    </location>
</feature>
<evidence type="ECO:0000256" key="1">
    <source>
        <dbReference type="SAM" id="Phobius"/>
    </source>
</evidence>
<reference evidence="2 3" key="1">
    <citation type="submission" date="2016-11" db="EMBL/GenBank/DDBJ databases">
        <title>Comparative genomics of Acidibacillus ferroxidans species.</title>
        <authorList>
            <person name="Oliveira G."/>
            <person name="Nunes G."/>
            <person name="Oliveira R."/>
            <person name="Araujo F."/>
            <person name="Salim A."/>
            <person name="Scholte L."/>
            <person name="Morais D."/>
            <person name="Nancucheo I."/>
            <person name="Johnson D.B."/>
            <person name="Grail B."/>
            <person name="Bittencourt J."/>
            <person name="Valadares R."/>
        </authorList>
    </citation>
    <scope>NUCLEOTIDE SEQUENCE [LARGE SCALE GENOMIC DNA]</scope>
    <source>
        <strain evidence="2 3">Y002</strain>
    </source>
</reference>
<keyword evidence="1" id="KW-1133">Transmembrane helix</keyword>
<accession>A0A2U3D7R7</accession>
<dbReference type="EMBL" id="MPDK01000014">
    <property type="protein sequence ID" value="PWI57330.1"/>
    <property type="molecule type" value="Genomic_DNA"/>
</dbReference>
<dbReference type="AlphaFoldDB" id="A0A2U3D7R7"/>
<evidence type="ECO:0000313" key="2">
    <source>
        <dbReference type="EMBL" id="PWI57330.1"/>
    </source>
</evidence>
<name>A0A2U3D7R7_SULT2</name>
<evidence type="ECO:0000313" key="3">
    <source>
        <dbReference type="Proteomes" id="UP000245380"/>
    </source>
</evidence>
<dbReference type="OrthoDB" id="2369858at2"/>
<feature type="transmembrane region" description="Helical" evidence="1">
    <location>
        <begin position="85"/>
        <end position="104"/>
    </location>
</feature>
<keyword evidence="1" id="KW-0472">Membrane</keyword>
<organism evidence="2 3">
    <name type="scientific">Sulfoacidibacillus thermotolerans</name>
    <name type="common">Acidibacillus sulfuroxidans</name>
    <dbReference type="NCBI Taxonomy" id="1765684"/>
    <lineage>
        <taxon>Bacteria</taxon>
        <taxon>Bacillati</taxon>
        <taxon>Bacillota</taxon>
        <taxon>Bacilli</taxon>
        <taxon>Bacillales</taxon>
        <taxon>Alicyclobacillaceae</taxon>
        <taxon>Sulfoacidibacillus</taxon>
    </lineage>
</organism>
<protein>
    <recommendedName>
        <fullName evidence="4">DUF2254 domain-containing protein</fullName>
    </recommendedName>
</protein>
<sequence>MGLDALLKKMFLHAFVSGTVIALVFTFSPKGFAGDTDTARNYLSTIVSSLSTILALCISITLVAIQLTASRYTHRVLDLFLKMPFNVSLILFYFVTIIQSLYLLSRIAEPIRETLPSYLQPQMAADMILVVFCFAILIAYLYAVMRLLKPERIVAEIERECLSAIARNRSREALDKVEQICDIAKRAAGDMDSTTGLIAIEALEKIANHGSRAARASVTKQFVEIAAIAAKEREGGMLLFVLSGLSSIGTAALHADRLQDARDVIHAFERIVRTALVGQQLVPFVEEAIAAMYHLAAQAVRKEQATRMSECVEFAEKTFRSIRNIGEEVLLFERDGGAYVARVILAHPFGSLLQDLEQVAPFVTEEMWPLLIDYAQLAKRLIARVELSELALITSWLREDLLRYQKDEAIFEHELILVILLAALSHYGNHNRAVRLLVHAIASIVAVPHSLFAKLERNARTFRVLFDYSDARPHLQAVQTAFEEYRKGSAVTV</sequence>
<dbReference type="Pfam" id="PF10011">
    <property type="entry name" value="DUF2254"/>
    <property type="match status" value="1"/>
</dbReference>
<comment type="caution">
    <text evidence="2">The sequence shown here is derived from an EMBL/GenBank/DDBJ whole genome shotgun (WGS) entry which is preliminary data.</text>
</comment>
<dbReference type="InterPro" id="IPR018723">
    <property type="entry name" value="DUF2254_membrane"/>
</dbReference>
<gene>
    <name evidence="2" type="ORF">BM613_09000</name>
</gene>
<keyword evidence="1" id="KW-0812">Transmembrane</keyword>
<keyword evidence="3" id="KW-1185">Reference proteome</keyword>
<feature type="transmembrane region" description="Helical" evidence="1">
    <location>
        <begin position="43"/>
        <end position="65"/>
    </location>
</feature>
<evidence type="ECO:0008006" key="4">
    <source>
        <dbReference type="Google" id="ProtNLM"/>
    </source>
</evidence>
<proteinExistence type="predicted"/>
<dbReference type="Proteomes" id="UP000245380">
    <property type="component" value="Unassembled WGS sequence"/>
</dbReference>
<dbReference type="RefSeq" id="WP_109430857.1">
    <property type="nucleotide sequence ID" value="NZ_MPDK01000014.1"/>
</dbReference>